<protein>
    <recommendedName>
        <fullName evidence="1">PH domain-containing protein</fullName>
    </recommendedName>
</protein>
<dbReference type="InterPro" id="IPR051707">
    <property type="entry name" value="PI-Interact_SigTrans_Reg"/>
</dbReference>
<name>A0AAV2YPX7_9STRA</name>
<dbReference type="EMBL" id="DAKRPA010000206">
    <property type="protein sequence ID" value="DAZ95393.1"/>
    <property type="molecule type" value="Genomic_DNA"/>
</dbReference>
<feature type="domain" description="PH" evidence="1">
    <location>
        <begin position="29"/>
        <end position="118"/>
    </location>
</feature>
<keyword evidence="3" id="KW-1185">Reference proteome</keyword>
<proteinExistence type="predicted"/>
<dbReference type="PROSITE" id="PS50003">
    <property type="entry name" value="PH_DOMAIN"/>
    <property type="match status" value="1"/>
</dbReference>
<reference evidence="2" key="1">
    <citation type="submission" date="2022-11" db="EMBL/GenBank/DDBJ databases">
        <authorList>
            <person name="Morgan W.R."/>
            <person name="Tartar A."/>
        </authorList>
    </citation>
    <scope>NUCLEOTIDE SEQUENCE</scope>
    <source>
        <strain evidence="2">ARSEF 373</strain>
    </source>
</reference>
<evidence type="ECO:0000313" key="2">
    <source>
        <dbReference type="EMBL" id="DAZ95393.1"/>
    </source>
</evidence>
<organism evidence="2 3">
    <name type="scientific">Lagenidium giganteum</name>
    <dbReference type="NCBI Taxonomy" id="4803"/>
    <lineage>
        <taxon>Eukaryota</taxon>
        <taxon>Sar</taxon>
        <taxon>Stramenopiles</taxon>
        <taxon>Oomycota</taxon>
        <taxon>Peronosporomycetes</taxon>
        <taxon>Pythiales</taxon>
        <taxon>Pythiaceae</taxon>
    </lineage>
</organism>
<dbReference type="SUPFAM" id="SSF50729">
    <property type="entry name" value="PH domain-like"/>
    <property type="match status" value="1"/>
</dbReference>
<dbReference type="AlphaFoldDB" id="A0AAV2YPX7"/>
<dbReference type="InterPro" id="IPR001849">
    <property type="entry name" value="PH_domain"/>
</dbReference>
<comment type="caution">
    <text evidence="2">The sequence shown here is derived from an EMBL/GenBank/DDBJ whole genome shotgun (WGS) entry which is preliminary data.</text>
</comment>
<dbReference type="Proteomes" id="UP001146120">
    <property type="component" value="Unassembled WGS sequence"/>
</dbReference>
<dbReference type="Pfam" id="PF00169">
    <property type="entry name" value="PH"/>
    <property type="match status" value="1"/>
</dbReference>
<reference evidence="2" key="2">
    <citation type="journal article" date="2023" name="Microbiol Resour">
        <title>Decontamination and Annotation of the Draft Genome Sequence of the Oomycete Lagenidium giganteum ARSEF 373.</title>
        <authorList>
            <person name="Morgan W.R."/>
            <person name="Tartar A."/>
        </authorList>
    </citation>
    <scope>NUCLEOTIDE SEQUENCE</scope>
    <source>
        <strain evidence="2">ARSEF 373</strain>
    </source>
</reference>
<dbReference type="InterPro" id="IPR011993">
    <property type="entry name" value="PH-like_dom_sf"/>
</dbReference>
<gene>
    <name evidence="2" type="ORF">N0F65_001051</name>
</gene>
<dbReference type="Gene3D" id="2.30.29.30">
    <property type="entry name" value="Pleckstrin-homology domain (PH domain)/Phosphotyrosine-binding domain (PTB)"/>
    <property type="match status" value="1"/>
</dbReference>
<dbReference type="PANTHER" id="PTHR14336:SF16">
    <property type="entry name" value="PH DOMAIN-CONTAINING PROTEIN"/>
    <property type="match status" value="1"/>
</dbReference>
<accession>A0AAV2YPX7</accession>
<evidence type="ECO:0000313" key="3">
    <source>
        <dbReference type="Proteomes" id="UP001146120"/>
    </source>
</evidence>
<evidence type="ECO:0000259" key="1">
    <source>
        <dbReference type="PROSITE" id="PS50003"/>
    </source>
</evidence>
<sequence>MIMKAKNHSAMTPTIDNTKIAFHDCAAEPIALDGYLRKQGLRVKSWKRRYFNGFLTYKKDARPETKILKRDAVENVLYWSGAKHGFAVHLSSGRILYITAATEEEASVWYTALNRYLTIQQLGKDMRRLTARPLLDPIWEAACEC</sequence>
<dbReference type="PANTHER" id="PTHR14336">
    <property type="entry name" value="TANDEM PH DOMAIN CONTAINING PROTEIN"/>
    <property type="match status" value="1"/>
</dbReference>